<dbReference type="Pfam" id="PF12704">
    <property type="entry name" value="MacB_PCD"/>
    <property type="match status" value="1"/>
</dbReference>
<dbReference type="AlphaFoldDB" id="B0T0M6"/>
<feature type="transmembrane region" description="Helical" evidence="7">
    <location>
        <begin position="333"/>
        <end position="361"/>
    </location>
</feature>
<evidence type="ECO:0000256" key="5">
    <source>
        <dbReference type="ARBA" id="ARBA00022989"/>
    </source>
</evidence>
<dbReference type="InterPro" id="IPR051447">
    <property type="entry name" value="Lipoprotein-release_system"/>
</dbReference>
<dbReference type="EMBL" id="CP000927">
    <property type="protein sequence ID" value="ABZ72105.1"/>
    <property type="molecule type" value="Genomic_DNA"/>
</dbReference>
<protein>
    <recommendedName>
        <fullName evidence="11">ABC3 transporter permease protein domain-containing protein</fullName>
    </recommendedName>
</protein>
<dbReference type="PANTHER" id="PTHR30489">
    <property type="entry name" value="LIPOPROTEIN-RELEASING SYSTEM TRANSMEMBRANE PROTEIN LOLE"/>
    <property type="match status" value="1"/>
</dbReference>
<keyword evidence="6 7" id="KW-0472">Membrane</keyword>
<dbReference type="GO" id="GO:0044874">
    <property type="term" value="P:lipoprotein localization to outer membrane"/>
    <property type="evidence" value="ECO:0007669"/>
    <property type="project" value="TreeGrafter"/>
</dbReference>
<dbReference type="PANTHER" id="PTHR30489:SF0">
    <property type="entry name" value="LIPOPROTEIN-RELEASING SYSTEM TRANSMEMBRANE PROTEIN LOLE"/>
    <property type="match status" value="1"/>
</dbReference>
<evidence type="ECO:0000256" key="4">
    <source>
        <dbReference type="ARBA" id="ARBA00022692"/>
    </source>
</evidence>
<evidence type="ECO:0000259" key="9">
    <source>
        <dbReference type="Pfam" id="PF12704"/>
    </source>
</evidence>
<accession>B0T0M6</accession>
<evidence type="ECO:0000256" key="7">
    <source>
        <dbReference type="SAM" id="Phobius"/>
    </source>
</evidence>
<comment type="subcellular location">
    <subcellularLocation>
        <location evidence="1">Cell membrane</location>
        <topology evidence="1">Multi-pass membrane protein</topology>
    </subcellularLocation>
</comment>
<dbReference type="OrthoDB" id="9770036at2"/>
<keyword evidence="5 7" id="KW-1133">Transmembrane helix</keyword>
<evidence type="ECO:0000256" key="3">
    <source>
        <dbReference type="ARBA" id="ARBA00022475"/>
    </source>
</evidence>
<keyword evidence="3" id="KW-1003">Cell membrane</keyword>
<evidence type="ECO:0000313" key="10">
    <source>
        <dbReference type="EMBL" id="ABZ72105.1"/>
    </source>
</evidence>
<dbReference type="eggNOG" id="COG4591">
    <property type="taxonomic scope" value="Bacteria"/>
</dbReference>
<keyword evidence="4 7" id="KW-0812">Transmembrane</keyword>
<comment type="similarity">
    <text evidence="2">Belongs to the ABC-4 integral membrane protein family. LolC/E subfamily.</text>
</comment>
<feature type="domain" description="MacB-like periplasmic core" evidence="9">
    <location>
        <begin position="23"/>
        <end position="255"/>
    </location>
</feature>
<gene>
    <name evidence="10" type="ordered locus">Caul_2978</name>
</gene>
<feature type="transmembrane region" description="Helical" evidence="7">
    <location>
        <begin position="381"/>
        <end position="401"/>
    </location>
</feature>
<dbReference type="HOGENOM" id="CLU_000604_8_1_5"/>
<evidence type="ECO:0000256" key="6">
    <source>
        <dbReference type="ARBA" id="ARBA00023136"/>
    </source>
</evidence>
<dbReference type="KEGG" id="cak:Caul_2978"/>
<name>B0T0M6_CAUSK</name>
<proteinExistence type="inferred from homology"/>
<dbReference type="GO" id="GO:0098797">
    <property type="term" value="C:plasma membrane protein complex"/>
    <property type="evidence" value="ECO:0007669"/>
    <property type="project" value="TreeGrafter"/>
</dbReference>
<evidence type="ECO:0000259" key="8">
    <source>
        <dbReference type="Pfam" id="PF02687"/>
    </source>
</evidence>
<dbReference type="STRING" id="366602.Caul_2978"/>
<organism evidence="10">
    <name type="scientific">Caulobacter sp. (strain K31)</name>
    <dbReference type="NCBI Taxonomy" id="366602"/>
    <lineage>
        <taxon>Bacteria</taxon>
        <taxon>Pseudomonadati</taxon>
        <taxon>Pseudomonadota</taxon>
        <taxon>Alphaproteobacteria</taxon>
        <taxon>Caulobacterales</taxon>
        <taxon>Caulobacteraceae</taxon>
        <taxon>Caulobacter</taxon>
    </lineage>
</organism>
<evidence type="ECO:0000256" key="2">
    <source>
        <dbReference type="ARBA" id="ARBA00005236"/>
    </source>
</evidence>
<feature type="domain" description="ABC3 transporter permease C-terminal" evidence="8">
    <location>
        <begin position="291"/>
        <end position="410"/>
    </location>
</feature>
<feature type="transmembrane region" description="Helical" evidence="7">
    <location>
        <begin position="286"/>
        <end position="312"/>
    </location>
</feature>
<dbReference type="Pfam" id="PF02687">
    <property type="entry name" value="FtsX"/>
    <property type="match status" value="1"/>
</dbReference>
<dbReference type="InterPro" id="IPR025857">
    <property type="entry name" value="MacB_PCD"/>
</dbReference>
<evidence type="ECO:0000256" key="1">
    <source>
        <dbReference type="ARBA" id="ARBA00004651"/>
    </source>
</evidence>
<reference evidence="10" key="1">
    <citation type="submission" date="2008-01" db="EMBL/GenBank/DDBJ databases">
        <title>Complete sequence of chromosome of Caulobacter sp. K31.</title>
        <authorList>
            <consortium name="US DOE Joint Genome Institute"/>
            <person name="Copeland A."/>
            <person name="Lucas S."/>
            <person name="Lapidus A."/>
            <person name="Barry K."/>
            <person name="Glavina del Rio T."/>
            <person name="Dalin E."/>
            <person name="Tice H."/>
            <person name="Pitluck S."/>
            <person name="Bruce D."/>
            <person name="Goodwin L."/>
            <person name="Thompson L.S."/>
            <person name="Brettin T."/>
            <person name="Detter J.C."/>
            <person name="Han C."/>
            <person name="Schmutz J."/>
            <person name="Larimer F."/>
            <person name="Land M."/>
            <person name="Hauser L."/>
            <person name="Kyrpides N."/>
            <person name="Kim E."/>
            <person name="Stephens C."/>
            <person name="Richardson P."/>
        </authorList>
    </citation>
    <scope>NUCLEOTIDE SEQUENCE [LARGE SCALE GENOMIC DNA]</scope>
    <source>
        <strain evidence="10">K31</strain>
    </source>
</reference>
<dbReference type="InterPro" id="IPR003838">
    <property type="entry name" value="ABC3_permease_C"/>
</dbReference>
<sequence>MSLTSSVLGEVALAHLRVRARQTLVAMLGVAIGVGFFLAVSGMMVGSQKDFIRTLIDSTPHIIVHDEQRAPTRQPVLDAFPEAAVSIRGLRPQEEVRGLKDWPAMLVDARAIPGSLAAPSLTGAVTIAYAGRTAAVALNGVDPRIEGRLAKIDESLVGGVLADLEARPDGLIISRPLADRLGAHMGDTLVVTAPAGALQRMRILALIEPDAQAGFYAGDTVAYGLLRTAQVLFSRPNIVNQIHIRLAQSDQAQIQATRLETRWGYKWESWQERSADILNLLTVRNVIMYAVISAILVVASFGIYTAVSNSVADKRRDIAILRAMGFTAGDVETIFLIEGLLVGVLGALVGFALGTGLLDALASVPLSMGGKPLVLPLDRGLQQYLVAGGASLGAALVAAWLPARKAAGVDPVAILRGAA</sequence>
<feature type="transmembrane region" description="Helical" evidence="7">
    <location>
        <begin position="24"/>
        <end position="45"/>
    </location>
</feature>
<evidence type="ECO:0008006" key="11">
    <source>
        <dbReference type="Google" id="ProtNLM"/>
    </source>
</evidence>